<comment type="caution">
    <text evidence="11">The sequence shown here is derived from an EMBL/GenBank/DDBJ whole genome shotgun (WGS) entry which is preliminary data.</text>
</comment>
<dbReference type="InterPro" id="IPR042815">
    <property type="entry name" value="DRC10"/>
</dbReference>
<evidence type="ECO:0000256" key="8">
    <source>
        <dbReference type="ARBA" id="ARBA00023212"/>
    </source>
</evidence>
<evidence type="ECO:0000256" key="5">
    <source>
        <dbReference type="ARBA" id="ARBA00022490"/>
    </source>
</evidence>
<dbReference type="STRING" id="7232.A0A484BQ33"/>
<keyword evidence="5" id="KW-0963">Cytoplasm</keyword>
<keyword evidence="8" id="KW-0206">Cytoskeleton</keyword>
<dbReference type="OrthoDB" id="536093at2759"/>
<keyword evidence="7" id="KW-0969">Cilium</keyword>
<evidence type="ECO:0000313" key="11">
    <source>
        <dbReference type="EMBL" id="TDG50956.1"/>
    </source>
</evidence>
<evidence type="ECO:0000256" key="2">
    <source>
        <dbReference type="ARBA" id="ARBA00004611"/>
    </source>
</evidence>
<keyword evidence="9" id="KW-0966">Cell projection</keyword>
<evidence type="ECO:0000256" key="7">
    <source>
        <dbReference type="ARBA" id="ARBA00023069"/>
    </source>
</evidence>
<comment type="subcellular location">
    <subcellularLocation>
        <location evidence="2">Cytoplasm</location>
        <location evidence="2">Cytoskeleton</location>
        <location evidence="2">Flagellum axoneme</location>
    </subcellularLocation>
</comment>
<keyword evidence="6" id="KW-0282">Flagellum</keyword>
<gene>
    <name evidence="11" type="ORF">AWZ03_002611</name>
</gene>
<dbReference type="OMA" id="AKIQKYW"/>
<dbReference type="AlphaFoldDB" id="A0A484BQ33"/>
<accession>A0A484BQ33</accession>
<protein>
    <recommendedName>
        <fullName evidence="4">Dynein regulatory complex protein 10</fullName>
    </recommendedName>
</protein>
<evidence type="ECO:0000256" key="3">
    <source>
        <dbReference type="ARBA" id="ARBA00009071"/>
    </source>
</evidence>
<organism evidence="11 12">
    <name type="scientific">Drosophila navojoa</name>
    <name type="common">Fruit fly</name>
    <dbReference type="NCBI Taxonomy" id="7232"/>
    <lineage>
        <taxon>Eukaryota</taxon>
        <taxon>Metazoa</taxon>
        <taxon>Ecdysozoa</taxon>
        <taxon>Arthropoda</taxon>
        <taxon>Hexapoda</taxon>
        <taxon>Insecta</taxon>
        <taxon>Pterygota</taxon>
        <taxon>Neoptera</taxon>
        <taxon>Endopterygota</taxon>
        <taxon>Diptera</taxon>
        <taxon>Brachycera</taxon>
        <taxon>Muscomorpha</taxon>
        <taxon>Ephydroidea</taxon>
        <taxon>Drosophilidae</taxon>
        <taxon>Drosophila</taxon>
    </lineage>
</organism>
<comment type="similarity">
    <text evidence="3">Belongs to the DRC10 family.</text>
</comment>
<sequence>MQNLDPAEAEDFARIRDVQVENVLRILEDSLGRLKISLILPRMVADLEHVERQLQGTLYQPAIEHLKAVKRLDAIETQMFDIEVLRIIDYFHRNFKMNELFPRYLNNLSTYDKTLLFAFETILSVARRHLERTSKAEINMERQLYVMYQEREETKARNESIRKKLKSKYAALRWKQGVQFVILEKHESDLANRKWKNNVRIQNEIEKRGRILRENHKQSLIRQKELEEELEQAKAQFELLVKNNAAKEKEIRGEKSKLLIQLENILRKYDSSVTEKLRENLELEDMFKVAKKELDEFMVLYRKEEAVYKNIVVKYEKEEQRKQQQRILLYMMNRAARKIQRYWQKWRKDQAKRARKARKSKKK</sequence>
<evidence type="ECO:0000256" key="1">
    <source>
        <dbReference type="ARBA" id="ARBA00003029"/>
    </source>
</evidence>
<dbReference type="Proteomes" id="UP000295192">
    <property type="component" value="Unassembled WGS sequence"/>
</dbReference>
<dbReference type="PANTHER" id="PTHR31598">
    <property type="entry name" value="IQ DOMAIN-CONTAINING PROTEIN D"/>
    <property type="match status" value="1"/>
</dbReference>
<evidence type="ECO:0000256" key="6">
    <source>
        <dbReference type="ARBA" id="ARBA00022846"/>
    </source>
</evidence>
<name>A0A484BQ33_DRONA</name>
<keyword evidence="12" id="KW-1185">Reference proteome</keyword>
<dbReference type="EMBL" id="LSRL02000012">
    <property type="protein sequence ID" value="TDG50956.1"/>
    <property type="molecule type" value="Genomic_DNA"/>
</dbReference>
<comment type="function">
    <text evidence="1">Component of the nexin-dynein regulatory complex (N-DRC), a key regulator of ciliary/flagellar motility which maintains the alignment and integrity of the distal axoneme and regulates microtubule sliding in motile axonemes.</text>
</comment>
<dbReference type="PANTHER" id="PTHR31598:SF1">
    <property type="entry name" value="DYNEIN REGULATORY COMPLEX PROTEIN 10"/>
    <property type="match status" value="1"/>
</dbReference>
<dbReference type="KEGG" id="dnv:108654722"/>
<keyword evidence="10" id="KW-0175">Coiled coil</keyword>
<proteinExistence type="inferred from homology"/>
<evidence type="ECO:0000256" key="10">
    <source>
        <dbReference type="SAM" id="Coils"/>
    </source>
</evidence>
<evidence type="ECO:0000256" key="9">
    <source>
        <dbReference type="ARBA" id="ARBA00023273"/>
    </source>
</evidence>
<evidence type="ECO:0000313" key="12">
    <source>
        <dbReference type="Proteomes" id="UP000295192"/>
    </source>
</evidence>
<feature type="coiled-coil region" evidence="10">
    <location>
        <begin position="213"/>
        <end position="250"/>
    </location>
</feature>
<reference evidence="11 12" key="1">
    <citation type="journal article" date="2019" name="J. Hered.">
        <title>An Improved Genome Assembly for Drosophila navojoa, the Basal Species in the mojavensis Cluster.</title>
        <authorList>
            <person name="Vanderlinde T."/>
            <person name="Dupim E.G."/>
            <person name="Nazario-Yepiz N.O."/>
            <person name="Carvalho A.B."/>
        </authorList>
    </citation>
    <scope>NUCLEOTIDE SEQUENCE [LARGE SCALE GENOMIC DNA]</scope>
    <source>
        <strain evidence="11">Navoj_Jal97</strain>
        <tissue evidence="11">Whole organism</tissue>
    </source>
</reference>
<evidence type="ECO:0000256" key="4">
    <source>
        <dbReference type="ARBA" id="ARBA00021752"/>
    </source>
</evidence>